<dbReference type="InterPro" id="IPR008271">
    <property type="entry name" value="Ser/Thr_kinase_AS"/>
</dbReference>
<comment type="catalytic activity">
    <reaction evidence="7">
        <text>L-threonyl-[protein] + ATP = O-phospho-L-threonyl-[protein] + ADP + H(+)</text>
        <dbReference type="Rhea" id="RHEA:46608"/>
        <dbReference type="Rhea" id="RHEA-COMP:11060"/>
        <dbReference type="Rhea" id="RHEA-COMP:11605"/>
        <dbReference type="ChEBI" id="CHEBI:15378"/>
        <dbReference type="ChEBI" id="CHEBI:30013"/>
        <dbReference type="ChEBI" id="CHEBI:30616"/>
        <dbReference type="ChEBI" id="CHEBI:61977"/>
        <dbReference type="ChEBI" id="CHEBI:456216"/>
        <dbReference type="EC" id="2.7.11.1"/>
    </reaction>
</comment>
<evidence type="ECO:0000256" key="8">
    <source>
        <dbReference type="ARBA" id="ARBA00048679"/>
    </source>
</evidence>
<comment type="caution">
    <text evidence="12">The sequence shown here is derived from an EMBL/GenBank/DDBJ whole genome shotgun (WGS) entry which is preliminary data.</text>
</comment>
<evidence type="ECO:0000256" key="1">
    <source>
        <dbReference type="ARBA" id="ARBA00012513"/>
    </source>
</evidence>
<dbReference type="InterPro" id="IPR011009">
    <property type="entry name" value="Kinase-like_dom_sf"/>
</dbReference>
<dbReference type="InterPro" id="IPR051131">
    <property type="entry name" value="NEK_Ser/Thr_kinase_NIMA"/>
</dbReference>
<dbReference type="CDD" id="cd08215">
    <property type="entry name" value="STKc_Nek"/>
    <property type="match status" value="1"/>
</dbReference>
<sequence length="317" mass="36308">MNTVNGYTIKSELGAGAFGKVYLVKKDNRYYAMKMTQISRLNEREKEFAIKECKVLQSLNHNHITKLYDKFLYKGCLCMVMEYANKGDLGKHIINRGENLFSEEEILYIFVQIVLALKYIHDRNIIHRDIKPQNIFISSDNYVKIGDFNVCKQLQPHQANTSTMTGTLNYLSPEILSGQGYNTQTDIFSLGCVLYELCSLRKAFVCISPEDYLKKIIGRNYRAIPDRYSNDMRYLINRMLDPNPHTRITANQILELNFINCLLRPNPTNMPANANGTIDHNAQPPPPEYEGDIVTDVFATIGVISTLVWLGKKIFGK</sequence>
<dbReference type="InterPro" id="IPR017441">
    <property type="entry name" value="Protein_kinase_ATP_BS"/>
</dbReference>
<name>A0ABR2H690_9EUKA</name>
<keyword evidence="6 9" id="KW-0067">ATP-binding</keyword>
<dbReference type="Proteomes" id="UP001470230">
    <property type="component" value="Unassembled WGS sequence"/>
</dbReference>
<feature type="domain" description="Protein kinase" evidence="11">
    <location>
        <begin position="7"/>
        <end position="259"/>
    </location>
</feature>
<keyword evidence="13" id="KW-1185">Reference proteome</keyword>
<keyword evidence="3" id="KW-0808">Transferase</keyword>
<feature type="binding site" evidence="9">
    <location>
        <position position="34"/>
    </location>
    <ligand>
        <name>ATP</name>
        <dbReference type="ChEBI" id="CHEBI:30616"/>
    </ligand>
</feature>
<accession>A0ABR2H690</accession>
<evidence type="ECO:0000256" key="2">
    <source>
        <dbReference type="ARBA" id="ARBA00022527"/>
    </source>
</evidence>
<comment type="similarity">
    <text evidence="10">Belongs to the protein kinase superfamily.</text>
</comment>
<dbReference type="SMART" id="SM00220">
    <property type="entry name" value="S_TKc"/>
    <property type="match status" value="1"/>
</dbReference>
<keyword evidence="2 10" id="KW-0723">Serine/threonine-protein kinase</keyword>
<evidence type="ECO:0000256" key="9">
    <source>
        <dbReference type="PROSITE-ProRule" id="PRU10141"/>
    </source>
</evidence>
<dbReference type="PANTHER" id="PTHR44899:SF3">
    <property type="entry name" value="SERINE_THREONINE-PROTEIN KINASE NEK1"/>
    <property type="match status" value="1"/>
</dbReference>
<keyword evidence="5" id="KW-0418">Kinase</keyword>
<dbReference type="PROSITE" id="PS50011">
    <property type="entry name" value="PROTEIN_KINASE_DOM"/>
    <property type="match status" value="1"/>
</dbReference>
<evidence type="ECO:0000313" key="12">
    <source>
        <dbReference type="EMBL" id="KAK8841739.1"/>
    </source>
</evidence>
<gene>
    <name evidence="12" type="ORF">M9Y10_026686</name>
</gene>
<comment type="catalytic activity">
    <reaction evidence="8">
        <text>L-seryl-[protein] + ATP = O-phospho-L-seryl-[protein] + ADP + H(+)</text>
        <dbReference type="Rhea" id="RHEA:17989"/>
        <dbReference type="Rhea" id="RHEA-COMP:9863"/>
        <dbReference type="Rhea" id="RHEA-COMP:11604"/>
        <dbReference type="ChEBI" id="CHEBI:15378"/>
        <dbReference type="ChEBI" id="CHEBI:29999"/>
        <dbReference type="ChEBI" id="CHEBI:30616"/>
        <dbReference type="ChEBI" id="CHEBI:83421"/>
        <dbReference type="ChEBI" id="CHEBI:456216"/>
        <dbReference type="EC" id="2.7.11.1"/>
    </reaction>
</comment>
<evidence type="ECO:0000256" key="7">
    <source>
        <dbReference type="ARBA" id="ARBA00047899"/>
    </source>
</evidence>
<reference evidence="12 13" key="1">
    <citation type="submission" date="2024-04" db="EMBL/GenBank/DDBJ databases">
        <title>Tritrichomonas musculus Genome.</title>
        <authorList>
            <person name="Alves-Ferreira E."/>
            <person name="Grigg M."/>
            <person name="Lorenzi H."/>
            <person name="Galac M."/>
        </authorList>
    </citation>
    <scope>NUCLEOTIDE SEQUENCE [LARGE SCALE GENOMIC DNA]</scope>
    <source>
        <strain evidence="12 13">EAF2021</strain>
    </source>
</reference>
<dbReference type="InterPro" id="IPR000719">
    <property type="entry name" value="Prot_kinase_dom"/>
</dbReference>
<evidence type="ECO:0000259" key="11">
    <source>
        <dbReference type="PROSITE" id="PS50011"/>
    </source>
</evidence>
<evidence type="ECO:0000256" key="3">
    <source>
        <dbReference type="ARBA" id="ARBA00022679"/>
    </source>
</evidence>
<evidence type="ECO:0000256" key="5">
    <source>
        <dbReference type="ARBA" id="ARBA00022777"/>
    </source>
</evidence>
<keyword evidence="4 9" id="KW-0547">Nucleotide-binding</keyword>
<proteinExistence type="inferred from homology"/>
<dbReference type="Pfam" id="PF00069">
    <property type="entry name" value="Pkinase"/>
    <property type="match status" value="1"/>
</dbReference>
<dbReference type="PROSITE" id="PS00108">
    <property type="entry name" value="PROTEIN_KINASE_ST"/>
    <property type="match status" value="1"/>
</dbReference>
<evidence type="ECO:0000256" key="10">
    <source>
        <dbReference type="RuleBase" id="RU000304"/>
    </source>
</evidence>
<dbReference type="PROSITE" id="PS00107">
    <property type="entry name" value="PROTEIN_KINASE_ATP"/>
    <property type="match status" value="1"/>
</dbReference>
<dbReference type="SUPFAM" id="SSF56112">
    <property type="entry name" value="Protein kinase-like (PK-like)"/>
    <property type="match status" value="1"/>
</dbReference>
<protein>
    <recommendedName>
        <fullName evidence="1">non-specific serine/threonine protein kinase</fullName>
        <ecNumber evidence="1">2.7.11.1</ecNumber>
    </recommendedName>
</protein>
<evidence type="ECO:0000256" key="6">
    <source>
        <dbReference type="ARBA" id="ARBA00022840"/>
    </source>
</evidence>
<dbReference type="Gene3D" id="1.10.510.10">
    <property type="entry name" value="Transferase(Phosphotransferase) domain 1"/>
    <property type="match status" value="1"/>
</dbReference>
<evidence type="ECO:0000313" key="13">
    <source>
        <dbReference type="Proteomes" id="UP001470230"/>
    </source>
</evidence>
<organism evidence="12 13">
    <name type="scientific">Tritrichomonas musculus</name>
    <dbReference type="NCBI Taxonomy" id="1915356"/>
    <lineage>
        <taxon>Eukaryota</taxon>
        <taxon>Metamonada</taxon>
        <taxon>Parabasalia</taxon>
        <taxon>Tritrichomonadida</taxon>
        <taxon>Tritrichomonadidae</taxon>
        <taxon>Tritrichomonas</taxon>
    </lineage>
</organism>
<dbReference type="EMBL" id="JAPFFF010000040">
    <property type="protein sequence ID" value="KAK8841739.1"/>
    <property type="molecule type" value="Genomic_DNA"/>
</dbReference>
<dbReference type="PANTHER" id="PTHR44899">
    <property type="entry name" value="CAMK FAMILY PROTEIN KINASE"/>
    <property type="match status" value="1"/>
</dbReference>
<evidence type="ECO:0000256" key="4">
    <source>
        <dbReference type="ARBA" id="ARBA00022741"/>
    </source>
</evidence>
<dbReference type="EC" id="2.7.11.1" evidence="1"/>